<dbReference type="RefSeq" id="WP_064292447.1">
    <property type="nucleotide sequence ID" value="NZ_JASODG010000001.1"/>
</dbReference>
<organism evidence="1 2">
    <name type="scientific">Aerococcus urinae</name>
    <dbReference type="NCBI Taxonomy" id="1376"/>
    <lineage>
        <taxon>Bacteria</taxon>
        <taxon>Bacillati</taxon>
        <taxon>Bacillota</taxon>
        <taxon>Bacilli</taxon>
        <taxon>Lactobacillales</taxon>
        <taxon>Aerococcaceae</taxon>
        <taxon>Aerococcus</taxon>
    </lineage>
</organism>
<protein>
    <submittedName>
        <fullName evidence="1">Uncharacterized protein</fullName>
    </submittedName>
</protein>
<comment type="caution">
    <text evidence="1">The sequence shown here is derived from an EMBL/GenBank/DDBJ whole genome shotgun (WGS) entry which is preliminary data.</text>
</comment>
<reference evidence="1 2" key="1">
    <citation type="submission" date="2018-04" db="EMBL/GenBank/DDBJ databases">
        <title>Aerococcus urinae genomes.</title>
        <authorList>
            <person name="Hilt E."/>
            <person name="Gilbert N.M."/>
            <person name="Thomas-White K."/>
            <person name="Putonti C."/>
            <person name="Lewis A.L."/>
            <person name="Visck K.L."/>
            <person name="Wolfe A.J."/>
        </authorList>
    </citation>
    <scope>NUCLEOTIDE SEQUENCE [LARGE SCALE GENOMIC DNA]</scope>
    <source>
        <strain evidence="1 2">UMB7480</strain>
    </source>
</reference>
<dbReference type="GeneID" id="86970710"/>
<proteinExistence type="predicted"/>
<dbReference type="Proteomes" id="UP000251923">
    <property type="component" value="Unassembled WGS sequence"/>
</dbReference>
<name>A0A178HIM1_9LACT</name>
<dbReference type="EMBL" id="QMHM01000002">
    <property type="protein sequence ID" value="RAV81045.1"/>
    <property type="molecule type" value="Genomic_DNA"/>
</dbReference>
<evidence type="ECO:0000313" key="1">
    <source>
        <dbReference type="EMBL" id="RAV81045.1"/>
    </source>
</evidence>
<sequence>MKNIVLTIIINLVLLVIFTVYIIYVMKLAGKNHKDEMFKHFRQQIFKNIGIAVTIFSGISLFLNVFLLLTYSGNISIDELQIRISNDLKYFILASVVYIINLIRLRFLIHRQEGNEE</sequence>
<evidence type="ECO:0000313" key="2">
    <source>
        <dbReference type="Proteomes" id="UP000251923"/>
    </source>
</evidence>
<dbReference type="AlphaFoldDB" id="A0A178HIM1"/>
<gene>
    <name evidence="1" type="ORF">DBT54_01175</name>
</gene>
<accession>A0A178HIM1</accession>